<feature type="chain" id="PRO_5040989819" description="Secreted protein" evidence="1">
    <location>
        <begin position="38"/>
        <end position="451"/>
    </location>
</feature>
<keyword evidence="3" id="KW-1185">Reference proteome</keyword>
<accession>A0A9X3I5C1</accession>
<evidence type="ECO:0000313" key="2">
    <source>
        <dbReference type="EMBL" id="MCX2964349.1"/>
    </source>
</evidence>
<keyword evidence="1" id="KW-0732">Signal</keyword>
<evidence type="ECO:0000256" key="1">
    <source>
        <dbReference type="SAM" id="SignalP"/>
    </source>
</evidence>
<protein>
    <recommendedName>
        <fullName evidence="4">Secreted protein</fullName>
    </recommendedName>
</protein>
<sequence length="451" mass="47180">MSCTHRRRPTHGLLRWLCTLAVAGVATILAPPTTAQADLPRLVGCAWPTKFATDANNIAFPDSAASYWASVVRIPTGGHVEISGRYPHARYFSVTTYSATTQSVDGLYDTAIGPDDGGVNPYLPGADRTSAHRDFTVRLVDGAAPRAGRPDNTLYTTSADGLRTSPPGLAIVVWRVYVPDDGADQAGGVPLPNLVAVEAGGARRTLEPCPGAAPTAVDTGISDLGRAPTAAVTDPAGTYGDDPPGWGKFTGLAQAVADGVARRTVGGQVIGPLADRFGDGGFFDNPDNKYVVSNADAGFGPILVLRGRAPTAPRTADGTPTMGTGQVRYWSICTEDLPTTGYLGCAHDEEIPVDEFGYYTIVISAVDARPSTATTECGVTWLPAGGRQQTMVLLRNMLPDPSFPASVQRATPGQEKATMGHYLPVGRYYQSAAAFDRLGCGSAGVTPGWRG</sequence>
<feature type="signal peptide" evidence="1">
    <location>
        <begin position="1"/>
        <end position="37"/>
    </location>
</feature>
<dbReference type="Proteomes" id="UP001143347">
    <property type="component" value="Unassembled WGS sequence"/>
</dbReference>
<comment type="caution">
    <text evidence="2">The sequence shown here is derived from an EMBL/GenBank/DDBJ whole genome shotgun (WGS) entry which is preliminary data.</text>
</comment>
<reference evidence="2" key="1">
    <citation type="submission" date="2022-10" db="EMBL/GenBank/DDBJ databases">
        <title>WGS of marine actinomycetes from Thailand.</title>
        <authorList>
            <person name="Thawai C."/>
        </authorList>
    </citation>
    <scope>NUCLEOTIDE SEQUENCE</scope>
    <source>
        <strain evidence="2">SW21</strain>
    </source>
</reference>
<evidence type="ECO:0000313" key="3">
    <source>
        <dbReference type="Proteomes" id="UP001143347"/>
    </source>
</evidence>
<evidence type="ECO:0008006" key="4">
    <source>
        <dbReference type="Google" id="ProtNLM"/>
    </source>
</evidence>
<proteinExistence type="predicted"/>
<name>A0A9X3I5C1_9ACTN</name>
<dbReference type="RefSeq" id="WP_266061482.1">
    <property type="nucleotide sequence ID" value="NZ_JAPKFM010000007.1"/>
</dbReference>
<organism evidence="2 3">
    <name type="scientific">Gordonia aquimaris</name>
    <dbReference type="NCBI Taxonomy" id="2984863"/>
    <lineage>
        <taxon>Bacteria</taxon>
        <taxon>Bacillati</taxon>
        <taxon>Actinomycetota</taxon>
        <taxon>Actinomycetes</taxon>
        <taxon>Mycobacteriales</taxon>
        <taxon>Gordoniaceae</taxon>
        <taxon>Gordonia</taxon>
    </lineage>
</organism>
<dbReference type="AlphaFoldDB" id="A0A9X3I5C1"/>
<gene>
    <name evidence="2" type="ORF">OSB52_09630</name>
</gene>
<dbReference type="EMBL" id="JAPKFM010000007">
    <property type="protein sequence ID" value="MCX2964349.1"/>
    <property type="molecule type" value="Genomic_DNA"/>
</dbReference>